<dbReference type="AlphaFoldDB" id="A0A1I1MFQ8"/>
<evidence type="ECO:0000313" key="2">
    <source>
        <dbReference type="Proteomes" id="UP000199514"/>
    </source>
</evidence>
<dbReference type="RefSeq" id="WP_091515377.1">
    <property type="nucleotide sequence ID" value="NZ_FOLE01000010.1"/>
</dbReference>
<dbReference type="STRING" id="927664.SAMN05421780_110170"/>
<organism evidence="1 2">
    <name type="scientific">Flexibacter flexilis DSM 6793</name>
    <dbReference type="NCBI Taxonomy" id="927664"/>
    <lineage>
        <taxon>Bacteria</taxon>
        <taxon>Pseudomonadati</taxon>
        <taxon>Bacteroidota</taxon>
        <taxon>Cytophagia</taxon>
        <taxon>Cytophagales</taxon>
        <taxon>Flexibacteraceae</taxon>
        <taxon>Flexibacter</taxon>
    </lineage>
</organism>
<dbReference type="OrthoDB" id="947679at2"/>
<dbReference type="SUPFAM" id="SSF48452">
    <property type="entry name" value="TPR-like"/>
    <property type="match status" value="1"/>
</dbReference>
<reference evidence="1 2" key="1">
    <citation type="submission" date="2016-10" db="EMBL/GenBank/DDBJ databases">
        <authorList>
            <person name="de Groot N.N."/>
        </authorList>
    </citation>
    <scope>NUCLEOTIDE SEQUENCE [LARGE SCALE GENOMIC DNA]</scope>
    <source>
        <strain evidence="1 2">DSM 6793</strain>
    </source>
</reference>
<evidence type="ECO:0000313" key="1">
    <source>
        <dbReference type="EMBL" id="SFC84219.1"/>
    </source>
</evidence>
<sequence length="264" mass="29457">MLCSVGHVYGQTNLFDTPHRSSYAQHLYNNGLYELAIPEYLQVLQTDTSRQNMLLLMQCYRFAHQAPKAKQWADRHFKHKPMPHPICNEYAIGLAETGLYDTLAAAHFWANPADTSATNQLKISGLLFKEQYQKAQQQAATKAAFAPYQAIAAEGLRLKSKKVWVARGLSVLVPGAGKVYAGQWKDGLITLVTVGVMGWQAQRGFAAKGTRSIYGWITGTMGFGYYLGGIYGAGRAARVRNARLHQPIKEKTLQILREKIEVRP</sequence>
<accession>A0A1I1MFQ8</accession>
<name>A0A1I1MFQ8_9BACT</name>
<proteinExistence type="predicted"/>
<dbReference type="EMBL" id="FOLE01000010">
    <property type="protein sequence ID" value="SFC84219.1"/>
    <property type="molecule type" value="Genomic_DNA"/>
</dbReference>
<gene>
    <name evidence="1" type="ORF">SAMN05421780_110170</name>
</gene>
<evidence type="ECO:0008006" key="3">
    <source>
        <dbReference type="Google" id="ProtNLM"/>
    </source>
</evidence>
<dbReference type="Proteomes" id="UP000199514">
    <property type="component" value="Unassembled WGS sequence"/>
</dbReference>
<protein>
    <recommendedName>
        <fullName evidence="3">Tetratricopeptide repeat-containing protein</fullName>
    </recommendedName>
</protein>
<dbReference type="InterPro" id="IPR011990">
    <property type="entry name" value="TPR-like_helical_dom_sf"/>
</dbReference>
<keyword evidence="2" id="KW-1185">Reference proteome</keyword>